<dbReference type="PROSITE" id="PS50206">
    <property type="entry name" value="RHODANESE_3"/>
    <property type="match status" value="1"/>
</dbReference>
<evidence type="ECO:0000313" key="3">
    <source>
        <dbReference type="Proteomes" id="UP000677244"/>
    </source>
</evidence>
<dbReference type="GO" id="GO:0016779">
    <property type="term" value="F:nucleotidyltransferase activity"/>
    <property type="evidence" value="ECO:0007669"/>
    <property type="project" value="UniProtKB-KW"/>
</dbReference>
<dbReference type="PANTHER" id="PTHR10953">
    <property type="entry name" value="UBIQUITIN-ACTIVATING ENZYME E1"/>
    <property type="match status" value="1"/>
</dbReference>
<dbReference type="Pfam" id="PF00899">
    <property type="entry name" value="ThiF"/>
    <property type="match status" value="1"/>
</dbReference>
<protein>
    <submittedName>
        <fullName evidence="2">Molybdopterin-synthase adenylyltransferase MoeB</fullName>
    </submittedName>
</protein>
<keyword evidence="2" id="KW-0548">Nucleotidyltransferase</keyword>
<reference evidence="2 3" key="1">
    <citation type="submission" date="2021-03" db="EMBL/GenBank/DDBJ databases">
        <title>Assistant Professor.</title>
        <authorList>
            <person name="Huq M.A."/>
        </authorList>
    </citation>
    <scope>NUCLEOTIDE SEQUENCE [LARGE SCALE GENOMIC DNA]</scope>
    <source>
        <strain evidence="2 3">MAH-29</strain>
    </source>
</reference>
<keyword evidence="3" id="KW-1185">Reference proteome</keyword>
<dbReference type="InterPro" id="IPR001763">
    <property type="entry name" value="Rhodanese-like_dom"/>
</dbReference>
<dbReference type="PANTHER" id="PTHR10953:SF102">
    <property type="entry name" value="ADENYLYLTRANSFERASE AND SULFURTRANSFERASE MOCS3"/>
    <property type="match status" value="1"/>
</dbReference>
<dbReference type="EMBL" id="JAGHKO010000001">
    <property type="protein sequence ID" value="MBO9200861.1"/>
    <property type="molecule type" value="Genomic_DNA"/>
</dbReference>
<dbReference type="Gene3D" id="3.40.250.10">
    <property type="entry name" value="Rhodanese-like domain"/>
    <property type="match status" value="1"/>
</dbReference>
<dbReference type="NCBIfam" id="NF004281">
    <property type="entry name" value="PRK05690.1"/>
    <property type="match status" value="1"/>
</dbReference>
<feature type="domain" description="Rhodanese" evidence="1">
    <location>
        <begin position="295"/>
        <end position="383"/>
    </location>
</feature>
<dbReference type="CDD" id="cd00158">
    <property type="entry name" value="RHOD"/>
    <property type="match status" value="1"/>
</dbReference>
<evidence type="ECO:0000313" key="2">
    <source>
        <dbReference type="EMBL" id="MBO9200861.1"/>
    </source>
</evidence>
<comment type="caution">
    <text evidence="2">The sequence shown here is derived from an EMBL/GenBank/DDBJ whole genome shotgun (WGS) entry which is preliminary data.</text>
</comment>
<dbReference type="InterPro" id="IPR036873">
    <property type="entry name" value="Rhodanese-like_dom_sf"/>
</dbReference>
<dbReference type="SUPFAM" id="SSF69572">
    <property type="entry name" value="Activating enzymes of the ubiquitin-like proteins"/>
    <property type="match status" value="1"/>
</dbReference>
<dbReference type="RefSeq" id="WP_209138896.1">
    <property type="nucleotide sequence ID" value="NZ_JAGHKO010000001.1"/>
</dbReference>
<dbReference type="SMART" id="SM00450">
    <property type="entry name" value="RHOD"/>
    <property type="match status" value="1"/>
</dbReference>
<dbReference type="Gene3D" id="3.40.50.720">
    <property type="entry name" value="NAD(P)-binding Rossmann-like Domain"/>
    <property type="match status" value="1"/>
</dbReference>
<dbReference type="InterPro" id="IPR045886">
    <property type="entry name" value="ThiF/MoeB/HesA"/>
</dbReference>
<sequence>MSKEVTFTKAELERYNRHIIIPEFGLAAQQKLKAAKVLVVGSGGLGSPVLLYLAAAGVGTIGIVDFDVVDDSNLQRQVLFGVNEIGKPKVEAAKARLQALNPHLEFVLYNTQLTSQNALDIIKDYDVVADGTDNFPTRYLVNDACVILDKPNVYASIFQFEGQVSVFNYRHANGEPGPNYRDLYPTPPPPGLVPSCAEGGVLGVLPGIIGSLQALEVIKVITGVGEPLAGRFYIFDALNFESRTFNISRRDDNPLNGKNPTITQLIDYEQFCGVKAVEKPVKELTAAALYELQVKGTPFQLIDVREPYEYEIVNIGAELIPLATVAAQADKFNKDIPVIVHCKMGGRSAKAIRELEEKFGFTNLYNLKGGILAYIDEVKPELTKY</sequence>
<dbReference type="CDD" id="cd00757">
    <property type="entry name" value="ThiF_MoeB_HesA_family"/>
    <property type="match status" value="1"/>
</dbReference>
<organism evidence="2 3">
    <name type="scientific">Niastella soli</name>
    <dbReference type="NCBI Taxonomy" id="2821487"/>
    <lineage>
        <taxon>Bacteria</taxon>
        <taxon>Pseudomonadati</taxon>
        <taxon>Bacteroidota</taxon>
        <taxon>Chitinophagia</taxon>
        <taxon>Chitinophagales</taxon>
        <taxon>Chitinophagaceae</taxon>
        <taxon>Niastella</taxon>
    </lineage>
</organism>
<gene>
    <name evidence="2" type="primary">moeB</name>
    <name evidence="2" type="ORF">J7I42_11345</name>
</gene>
<dbReference type="Pfam" id="PF00581">
    <property type="entry name" value="Rhodanese"/>
    <property type="match status" value="1"/>
</dbReference>
<proteinExistence type="predicted"/>
<keyword evidence="2" id="KW-0808">Transferase</keyword>
<evidence type="ECO:0000259" key="1">
    <source>
        <dbReference type="PROSITE" id="PS50206"/>
    </source>
</evidence>
<dbReference type="Proteomes" id="UP000677244">
    <property type="component" value="Unassembled WGS sequence"/>
</dbReference>
<accession>A0ABS3YUJ2</accession>
<dbReference type="InterPro" id="IPR000594">
    <property type="entry name" value="ThiF_NAD_FAD-bd"/>
</dbReference>
<dbReference type="InterPro" id="IPR035985">
    <property type="entry name" value="Ubiquitin-activating_enz"/>
</dbReference>
<name>A0ABS3YUJ2_9BACT</name>